<name>A0A6I1TUI8_STRMT</name>
<protein>
    <recommendedName>
        <fullName evidence="4">Preprotein translocase subunit SecA</fullName>
    </recommendedName>
</protein>
<gene>
    <name evidence="2" type="ORF">GEZ84_04190</name>
</gene>
<evidence type="ECO:0000313" key="3">
    <source>
        <dbReference type="Proteomes" id="UP000438885"/>
    </source>
</evidence>
<evidence type="ECO:0000256" key="1">
    <source>
        <dbReference type="SAM" id="Phobius"/>
    </source>
</evidence>
<dbReference type="EMBL" id="WIJP01000005">
    <property type="protein sequence ID" value="MQQ29582.1"/>
    <property type="molecule type" value="Genomic_DNA"/>
</dbReference>
<comment type="caution">
    <text evidence="2">The sequence shown here is derived from an EMBL/GenBank/DDBJ whole genome shotgun (WGS) entry which is preliminary data.</text>
</comment>
<dbReference type="Proteomes" id="UP000438885">
    <property type="component" value="Unassembled WGS sequence"/>
</dbReference>
<dbReference type="AlphaFoldDB" id="A0A6I1TUI8"/>
<sequence length="120" mass="14520">MMKLSFNWFNLILLFPCLYFFYWIDNADRNSKIFPIFYYFYWIYISLLALLSMDMTIFSFLFFPLVLQHESDASTWGVGLLLIVISLGSDWLDYIFFKKMFRLRRELGKSKGVNKEWGKN</sequence>
<evidence type="ECO:0000313" key="2">
    <source>
        <dbReference type="EMBL" id="MQQ29582.1"/>
    </source>
</evidence>
<keyword evidence="1" id="KW-1133">Transmembrane helix</keyword>
<feature type="transmembrane region" description="Helical" evidence="1">
    <location>
        <begin position="36"/>
        <end position="63"/>
    </location>
</feature>
<accession>A0A6I1TUI8</accession>
<dbReference type="RefSeq" id="WP_153223594.1">
    <property type="nucleotide sequence ID" value="NZ_CAMHPY010000013.1"/>
</dbReference>
<reference evidence="2 3" key="1">
    <citation type="submission" date="2019-10" db="EMBL/GenBank/DDBJ databases">
        <title>Streptococcus mitis of the oral and urogenital tracts.</title>
        <authorList>
            <person name="Price T."/>
            <person name="Mores C.R."/>
            <person name="Putonti C."/>
            <person name="Wolfe A.J."/>
        </authorList>
    </citation>
    <scope>NUCLEOTIDE SEQUENCE [LARGE SCALE GENOMIC DNA]</scope>
    <source>
        <strain evidence="2 3">SM10</strain>
    </source>
</reference>
<feature type="transmembrane region" description="Helical" evidence="1">
    <location>
        <begin position="6"/>
        <end position="24"/>
    </location>
</feature>
<keyword evidence="1" id="KW-0812">Transmembrane</keyword>
<keyword evidence="1" id="KW-0472">Membrane</keyword>
<organism evidence="2 3">
    <name type="scientific">Streptococcus mitis</name>
    <dbReference type="NCBI Taxonomy" id="28037"/>
    <lineage>
        <taxon>Bacteria</taxon>
        <taxon>Bacillati</taxon>
        <taxon>Bacillota</taxon>
        <taxon>Bacilli</taxon>
        <taxon>Lactobacillales</taxon>
        <taxon>Streptococcaceae</taxon>
        <taxon>Streptococcus</taxon>
        <taxon>Streptococcus mitis group</taxon>
    </lineage>
</organism>
<feature type="transmembrane region" description="Helical" evidence="1">
    <location>
        <begin position="75"/>
        <end position="97"/>
    </location>
</feature>
<proteinExistence type="predicted"/>
<evidence type="ECO:0008006" key="4">
    <source>
        <dbReference type="Google" id="ProtNLM"/>
    </source>
</evidence>